<dbReference type="OrthoDB" id="4500237at2759"/>
<evidence type="ECO:0000313" key="1">
    <source>
        <dbReference type="EMBL" id="OAT12363.1"/>
    </source>
</evidence>
<keyword evidence="2" id="KW-1185">Reference proteome</keyword>
<dbReference type="Proteomes" id="UP000002038">
    <property type="component" value="Unassembled WGS sequence"/>
</dbReference>
<evidence type="ECO:0000313" key="2">
    <source>
        <dbReference type="Proteomes" id="UP000002038"/>
    </source>
</evidence>
<accession>A0A179UX28</accession>
<dbReference type="VEuPathDB" id="FungiDB:BDBG_07713"/>
<dbReference type="GeneID" id="8502209"/>
<gene>
    <name evidence="1" type="ORF">BDBG_07713</name>
</gene>
<name>A0A179UX28_BLAGS</name>
<dbReference type="AlphaFoldDB" id="A0A179UX28"/>
<sequence length="373" mass="41880">MLQFDATLLPSLIFYPMPGTGLPSFPQITIVSFGVENAHGTPRFDRLCEKFTNARPGEDRPIHKSLEVAGQHCSSKVWSIRPGCYEWWCTTEICREAQILIFKYDVTSCRGFNAISEWYNILLHEIYWWERWPRDFHLLPTLAATATSTGYLSQTASGTTTTPSITTNLTGSPKPMDIGCTPETTDKCVLALQCGFPRRTGCLDGKCVCILPPPPPPSPPHPINKGPTTLVTTTKKVTPVATEKPKVPLKVSQRQSHDKDVYQGRGDITGKWVEHQAVRLCDKSREIRPGESITDRKKSGIPYFTEVPYFMSIHWKKGCEMAVNIVNPAEPVQGTKCVNLLYENWECCKCLCCFDMSSFTPRHPGQRILRGPK</sequence>
<protein>
    <submittedName>
        <fullName evidence="1">Uncharacterized protein</fullName>
    </submittedName>
</protein>
<reference evidence="2" key="1">
    <citation type="journal article" date="2015" name="PLoS Genet.">
        <title>The dynamic genome and transcriptome of the human fungal pathogen Blastomyces and close relative Emmonsia.</title>
        <authorList>
            <person name="Munoz J.F."/>
            <person name="Gauthier G.M."/>
            <person name="Desjardins C.A."/>
            <person name="Gallo J.E."/>
            <person name="Holder J."/>
            <person name="Sullivan T.D."/>
            <person name="Marty A.J."/>
            <person name="Carmen J.C."/>
            <person name="Chen Z."/>
            <person name="Ding L."/>
            <person name="Gujja S."/>
            <person name="Magrini V."/>
            <person name="Misas E."/>
            <person name="Mitreva M."/>
            <person name="Priest M."/>
            <person name="Saif S."/>
            <person name="Whiston E.A."/>
            <person name="Young S."/>
            <person name="Zeng Q."/>
            <person name="Goldman W.E."/>
            <person name="Mardis E.R."/>
            <person name="Taylor J.W."/>
            <person name="McEwen J.G."/>
            <person name="Clay O.K."/>
            <person name="Klein B.S."/>
            <person name="Cuomo C.A."/>
        </authorList>
    </citation>
    <scope>NUCLEOTIDE SEQUENCE [LARGE SCALE GENOMIC DNA]</scope>
    <source>
        <strain evidence="2">SLH14081</strain>
    </source>
</reference>
<proteinExistence type="predicted"/>
<organism evidence="1 2">
    <name type="scientific">Blastomyces gilchristii (strain SLH14081)</name>
    <name type="common">Blastomyces dermatitidis</name>
    <dbReference type="NCBI Taxonomy" id="559298"/>
    <lineage>
        <taxon>Eukaryota</taxon>
        <taxon>Fungi</taxon>
        <taxon>Dikarya</taxon>
        <taxon>Ascomycota</taxon>
        <taxon>Pezizomycotina</taxon>
        <taxon>Eurotiomycetes</taxon>
        <taxon>Eurotiomycetidae</taxon>
        <taxon>Onygenales</taxon>
        <taxon>Ajellomycetaceae</taxon>
        <taxon>Blastomyces</taxon>
    </lineage>
</organism>
<dbReference type="EMBL" id="GG657467">
    <property type="protein sequence ID" value="OAT12363.1"/>
    <property type="molecule type" value="Genomic_DNA"/>
</dbReference>
<dbReference type="RefSeq" id="XP_031580344.1">
    <property type="nucleotide sequence ID" value="XM_031723219.1"/>
</dbReference>
<dbReference type="KEGG" id="bgh:BDBG_07713"/>